<proteinExistence type="inferred from homology"/>
<dbReference type="Pfam" id="PF21082">
    <property type="entry name" value="MS_channel_3rd"/>
    <property type="match status" value="1"/>
</dbReference>
<dbReference type="PANTHER" id="PTHR30347:SF1">
    <property type="entry name" value="MECHANOSENSITIVE CHANNEL MSCK"/>
    <property type="match status" value="1"/>
</dbReference>
<comment type="similarity">
    <text evidence="2">Belongs to the MscS (TC 1.A.23) family.</text>
</comment>
<keyword evidence="4 7" id="KW-0812">Transmembrane</keyword>
<dbReference type="Proteomes" id="UP000269154">
    <property type="component" value="Unassembled WGS sequence"/>
</dbReference>
<dbReference type="GO" id="GO:0005886">
    <property type="term" value="C:plasma membrane"/>
    <property type="evidence" value="ECO:0007669"/>
    <property type="project" value="UniProtKB-SubCell"/>
</dbReference>
<evidence type="ECO:0000256" key="2">
    <source>
        <dbReference type="ARBA" id="ARBA00008017"/>
    </source>
</evidence>
<keyword evidence="5 7" id="KW-1133">Transmembrane helix</keyword>
<evidence type="ECO:0000256" key="6">
    <source>
        <dbReference type="ARBA" id="ARBA00023136"/>
    </source>
</evidence>
<evidence type="ECO:0000256" key="4">
    <source>
        <dbReference type="ARBA" id="ARBA00022692"/>
    </source>
</evidence>
<dbReference type="InterPro" id="IPR010920">
    <property type="entry name" value="LSM_dom_sf"/>
</dbReference>
<dbReference type="SUPFAM" id="SSF82689">
    <property type="entry name" value="Mechanosensitive channel protein MscS (YggB), C-terminal domain"/>
    <property type="match status" value="1"/>
</dbReference>
<evidence type="ECO:0000256" key="7">
    <source>
        <dbReference type="SAM" id="Phobius"/>
    </source>
</evidence>
<name>A0A3N6QBX8_9CYAN</name>
<dbReference type="InterPro" id="IPR011066">
    <property type="entry name" value="MscS_channel_C_sf"/>
</dbReference>
<dbReference type="Gene3D" id="2.30.30.60">
    <property type="match status" value="1"/>
</dbReference>
<dbReference type="OrthoDB" id="9809206at2"/>
<comment type="subcellular location">
    <subcellularLocation>
        <location evidence="1">Cell membrane</location>
        <topology evidence="1">Multi-pass membrane protein</topology>
    </subcellularLocation>
</comment>
<dbReference type="SUPFAM" id="SSF82861">
    <property type="entry name" value="Mechanosensitive channel protein MscS (YggB), transmembrane region"/>
    <property type="match status" value="1"/>
</dbReference>
<protein>
    <submittedName>
        <fullName evidence="10">Mechanosensitive ion channel protein MscS</fullName>
    </submittedName>
</protein>
<sequence>MIFSIIALILSSLMIFTPGAALVEFKNSTAPVVLDGRPILKISSAGEYTAQKRAELIEQKLSTVVSSSKPIHLKVKTDEKLPTIWLNDAYLLTVTQKDVFPGSNLKEQTDIWAEKIEDSVKIAQKERSLKFLGNTLIKVGLIINGAIVINWLLKLVWRKYLYQVILFFLGNHGIAHPEESKSLSILISLSLLVTRIALWIGTILYITNKFPLTRQFSYQFTDTLISTFTSPVIHLGNQTYSVPDLLILVGLVWALIIGVGGITNILRSRILRVTGINRGAQEAIATMTKYSLITIGVMVLLQVWGLDLSSITLLASAFGVGIGLGFQDIAKNFGSGLVLLFERPIQVGDFVEIGEYQGTVERIGARSTMIKTFDHVSIIVPNSRFLEAELINWDHDHPVSALRLPVGVAYGSNVEGVCQALLDAAAAVYPDVLSMPEPQVLFIEFGDSSLNFELRVWTAEPSKQVIIRSELYFKIEAILRERQIEIPFPQQDLHLRSGNLPIDLSPRMEAMLMQFFQQESNGKKVNLTGKEQRN</sequence>
<evidence type="ECO:0000256" key="1">
    <source>
        <dbReference type="ARBA" id="ARBA00004651"/>
    </source>
</evidence>
<evidence type="ECO:0000259" key="9">
    <source>
        <dbReference type="Pfam" id="PF21082"/>
    </source>
</evidence>
<accession>A0A3N6QBX8</accession>
<gene>
    <name evidence="10" type="ORF">D5R40_23440</name>
</gene>
<evidence type="ECO:0000256" key="5">
    <source>
        <dbReference type="ARBA" id="ARBA00022989"/>
    </source>
</evidence>
<organism evidence="10 11">
    <name type="scientific">Okeania hirsuta</name>
    <dbReference type="NCBI Taxonomy" id="1458930"/>
    <lineage>
        <taxon>Bacteria</taxon>
        <taxon>Bacillati</taxon>
        <taxon>Cyanobacteriota</taxon>
        <taxon>Cyanophyceae</taxon>
        <taxon>Oscillatoriophycideae</taxon>
        <taxon>Oscillatoriales</taxon>
        <taxon>Microcoleaceae</taxon>
        <taxon>Okeania</taxon>
    </lineage>
</organism>
<keyword evidence="6 7" id="KW-0472">Membrane</keyword>
<dbReference type="InterPro" id="IPR049278">
    <property type="entry name" value="MS_channel_C"/>
</dbReference>
<dbReference type="Gene3D" id="3.30.70.100">
    <property type="match status" value="1"/>
</dbReference>
<evidence type="ECO:0000313" key="11">
    <source>
        <dbReference type="Proteomes" id="UP000269154"/>
    </source>
</evidence>
<comment type="caution">
    <text evidence="10">The sequence shown here is derived from an EMBL/GenBank/DDBJ whole genome shotgun (WGS) entry which is preliminary data.</text>
</comment>
<reference evidence="10 11" key="1">
    <citation type="journal article" date="2018" name="ACS Chem. Biol.">
        <title>Ketoreductase domain dysfunction expands chemodiversity: malyngamide biosynthesis in the cyanobacterium Okeania hirsuta.</title>
        <authorList>
            <person name="Moss N.A."/>
            <person name="Leao T."/>
            <person name="Rankin M."/>
            <person name="McCullough T.M."/>
            <person name="Qu P."/>
            <person name="Korobeynikov A."/>
            <person name="Smith J.L."/>
            <person name="Gerwick L."/>
            <person name="Gerwick W.H."/>
        </authorList>
    </citation>
    <scope>NUCLEOTIDE SEQUENCE [LARGE SCALE GENOMIC DNA]</scope>
    <source>
        <strain evidence="10 11">PAB10Feb10-1</strain>
    </source>
</reference>
<evidence type="ECO:0000259" key="8">
    <source>
        <dbReference type="Pfam" id="PF00924"/>
    </source>
</evidence>
<dbReference type="InterPro" id="IPR023408">
    <property type="entry name" value="MscS_beta-dom_sf"/>
</dbReference>
<dbReference type="InterPro" id="IPR006685">
    <property type="entry name" value="MscS_channel_2nd"/>
</dbReference>
<feature type="transmembrane region" description="Helical" evidence="7">
    <location>
        <begin position="131"/>
        <end position="153"/>
    </location>
</feature>
<keyword evidence="3" id="KW-1003">Cell membrane</keyword>
<dbReference type="InterPro" id="IPR011014">
    <property type="entry name" value="MscS_channel_TM-2"/>
</dbReference>
<feature type="transmembrane region" description="Helical" evidence="7">
    <location>
        <begin position="287"/>
        <end position="305"/>
    </location>
</feature>
<dbReference type="EMBL" id="RCBY01000169">
    <property type="protein sequence ID" value="RQH31172.1"/>
    <property type="molecule type" value="Genomic_DNA"/>
</dbReference>
<dbReference type="PANTHER" id="PTHR30347">
    <property type="entry name" value="POTASSIUM CHANNEL RELATED"/>
    <property type="match status" value="1"/>
</dbReference>
<dbReference type="InterPro" id="IPR006686">
    <property type="entry name" value="MscS_channel_CS"/>
</dbReference>
<keyword evidence="11" id="KW-1185">Reference proteome</keyword>
<feature type="domain" description="Mechanosensitive ion channel MscS C-terminal" evidence="9">
    <location>
        <begin position="404"/>
        <end position="486"/>
    </location>
</feature>
<evidence type="ECO:0000313" key="10">
    <source>
        <dbReference type="EMBL" id="RQH31172.1"/>
    </source>
</evidence>
<dbReference type="InterPro" id="IPR052702">
    <property type="entry name" value="MscS-like_channel"/>
</dbReference>
<feature type="domain" description="Mechanosensitive ion channel MscS" evidence="8">
    <location>
        <begin position="328"/>
        <end position="394"/>
    </location>
</feature>
<dbReference type="SUPFAM" id="SSF50182">
    <property type="entry name" value="Sm-like ribonucleoproteins"/>
    <property type="match status" value="1"/>
</dbReference>
<evidence type="ECO:0000256" key="3">
    <source>
        <dbReference type="ARBA" id="ARBA00022475"/>
    </source>
</evidence>
<dbReference type="PROSITE" id="PS01246">
    <property type="entry name" value="UPF0003"/>
    <property type="match status" value="1"/>
</dbReference>
<feature type="transmembrane region" description="Helical" evidence="7">
    <location>
        <begin position="183"/>
        <end position="204"/>
    </location>
</feature>
<feature type="transmembrane region" description="Helical" evidence="7">
    <location>
        <begin position="245"/>
        <end position="266"/>
    </location>
</feature>
<dbReference type="GO" id="GO:0055085">
    <property type="term" value="P:transmembrane transport"/>
    <property type="evidence" value="ECO:0007669"/>
    <property type="project" value="InterPro"/>
</dbReference>
<dbReference type="Gene3D" id="1.10.287.1260">
    <property type="match status" value="1"/>
</dbReference>
<dbReference type="AlphaFoldDB" id="A0A3N6QBX8"/>
<dbReference type="Pfam" id="PF00924">
    <property type="entry name" value="MS_channel_2nd"/>
    <property type="match status" value="1"/>
</dbReference>